<organism evidence="3 4">
    <name type="scientific">Methylorubrum suomiense</name>
    <dbReference type="NCBI Taxonomy" id="144191"/>
    <lineage>
        <taxon>Bacteria</taxon>
        <taxon>Pseudomonadati</taxon>
        <taxon>Pseudomonadota</taxon>
        <taxon>Alphaproteobacteria</taxon>
        <taxon>Hyphomicrobiales</taxon>
        <taxon>Methylobacteriaceae</taxon>
        <taxon>Methylorubrum</taxon>
    </lineage>
</organism>
<dbReference type="Proteomes" id="UP001055093">
    <property type="component" value="Unassembled WGS sequence"/>
</dbReference>
<gene>
    <name evidence="3" type="ORF">BGCPKDLD_1016</name>
</gene>
<sequence length="131" mass="13078">MPVPPIARRAAFPRFCALALLAASLGGCQAFSGGAGVMPETDIGPPPSARGTVPGKTIRNAQVDDDGAPLPSTPTRRLDLPKNVRGEGRTADAGSRRISRDELEGTQSGGGSSGGLSPSVTPGGVGLGGKF</sequence>
<name>A0ABQ4UTV2_9HYPH</name>
<protein>
    <recommendedName>
        <fullName evidence="5">Lipoprotein</fullName>
    </recommendedName>
</protein>
<dbReference type="EMBL" id="BPRE01000002">
    <property type="protein sequence ID" value="GJE74447.1"/>
    <property type="molecule type" value="Genomic_DNA"/>
</dbReference>
<evidence type="ECO:0000313" key="4">
    <source>
        <dbReference type="Proteomes" id="UP001055093"/>
    </source>
</evidence>
<feature type="chain" id="PRO_5047130686" description="Lipoprotein" evidence="2">
    <location>
        <begin position="33"/>
        <end position="131"/>
    </location>
</feature>
<evidence type="ECO:0000256" key="2">
    <source>
        <dbReference type="SAM" id="SignalP"/>
    </source>
</evidence>
<keyword evidence="2" id="KW-0732">Signal</keyword>
<keyword evidence="4" id="KW-1185">Reference proteome</keyword>
<feature type="compositionally biased region" description="Basic and acidic residues" evidence="1">
    <location>
        <begin position="76"/>
        <end position="103"/>
    </location>
</feature>
<evidence type="ECO:0000313" key="3">
    <source>
        <dbReference type="EMBL" id="GJE74447.1"/>
    </source>
</evidence>
<proteinExistence type="predicted"/>
<feature type="region of interest" description="Disordered" evidence="1">
    <location>
        <begin position="31"/>
        <end position="131"/>
    </location>
</feature>
<comment type="caution">
    <text evidence="3">The sequence shown here is derived from an EMBL/GenBank/DDBJ whole genome shotgun (WGS) entry which is preliminary data.</text>
</comment>
<reference evidence="3" key="2">
    <citation type="submission" date="2021-08" db="EMBL/GenBank/DDBJ databases">
        <authorList>
            <person name="Tani A."/>
            <person name="Ola A."/>
            <person name="Ogura Y."/>
            <person name="Katsura K."/>
            <person name="Hayashi T."/>
        </authorList>
    </citation>
    <scope>NUCLEOTIDE SEQUENCE</scope>
    <source>
        <strain evidence="3">DSM 14458</strain>
    </source>
</reference>
<feature type="signal peptide" evidence="2">
    <location>
        <begin position="1"/>
        <end position="32"/>
    </location>
</feature>
<evidence type="ECO:0008006" key="5">
    <source>
        <dbReference type="Google" id="ProtNLM"/>
    </source>
</evidence>
<dbReference type="RefSeq" id="WP_137829090.1">
    <property type="nucleotide sequence ID" value="NZ_BPRE01000002.1"/>
</dbReference>
<reference evidence="3" key="1">
    <citation type="journal article" date="2021" name="Front. Microbiol.">
        <title>Comprehensive Comparative Genomics and Phenotyping of Methylobacterium Species.</title>
        <authorList>
            <person name="Alessa O."/>
            <person name="Ogura Y."/>
            <person name="Fujitani Y."/>
            <person name="Takami H."/>
            <person name="Hayashi T."/>
            <person name="Sahin N."/>
            <person name="Tani A."/>
        </authorList>
    </citation>
    <scope>NUCLEOTIDE SEQUENCE</scope>
    <source>
        <strain evidence="3">DSM 14458</strain>
    </source>
</reference>
<evidence type="ECO:0000256" key="1">
    <source>
        <dbReference type="SAM" id="MobiDB-lite"/>
    </source>
</evidence>
<accession>A0ABQ4UTV2</accession>